<proteinExistence type="predicted"/>
<dbReference type="GO" id="GO:0097730">
    <property type="term" value="C:non-motile cilium"/>
    <property type="evidence" value="ECO:0007669"/>
    <property type="project" value="TreeGrafter"/>
</dbReference>
<accession>A6MI40</accession>
<evidence type="ECO:0000256" key="1">
    <source>
        <dbReference type="ARBA" id="ARBA00004138"/>
    </source>
</evidence>
<dbReference type="GO" id="GO:0005737">
    <property type="term" value="C:cytoplasm"/>
    <property type="evidence" value="ECO:0007669"/>
    <property type="project" value="TreeGrafter"/>
</dbReference>
<sequence length="131" mass="15063">MSQNAAVAITFDDNNQIRVLEADKYKETENLKNESLSFLKKIVNFNETVEGVIDVLNTQAHRIENEKLKSVGVRNKIEGESESRKRKAQELQSLINEKKMELERLQTEYELLLKVTAGQKLLIDKLTNNES</sequence>
<dbReference type="InterPro" id="IPR028172">
    <property type="entry name" value="FT20"/>
</dbReference>
<evidence type="ECO:0000256" key="4">
    <source>
        <dbReference type="SAM" id="Coils"/>
    </source>
</evidence>
<name>A6MI40_NYCOV</name>
<dbReference type="EMBL" id="EF125728">
    <property type="protein sequence ID" value="ABR27264.1"/>
    <property type="molecule type" value="Genomic_DNA"/>
</dbReference>
<feature type="coiled-coil region" evidence="4">
    <location>
        <begin position="88"/>
        <end position="115"/>
    </location>
</feature>
<dbReference type="GO" id="GO:0036064">
    <property type="term" value="C:ciliary basal body"/>
    <property type="evidence" value="ECO:0007669"/>
    <property type="project" value="TreeGrafter"/>
</dbReference>
<dbReference type="AlphaFoldDB" id="A6MI40"/>
<dbReference type="GO" id="GO:0030990">
    <property type="term" value="C:intraciliary transport particle"/>
    <property type="evidence" value="ECO:0007669"/>
    <property type="project" value="TreeGrafter"/>
</dbReference>
<evidence type="ECO:0000313" key="5">
    <source>
        <dbReference type="EMBL" id="ABR27264.1"/>
    </source>
</evidence>
<evidence type="ECO:0008006" key="6">
    <source>
        <dbReference type="Google" id="ProtNLM"/>
    </source>
</evidence>
<keyword evidence="3" id="KW-0966">Cell projection</keyword>
<dbReference type="Pfam" id="PF14931">
    <property type="entry name" value="IFT20"/>
    <property type="match status" value="1"/>
</dbReference>
<comment type="subcellular location">
    <subcellularLocation>
        <location evidence="1">Cell projection</location>
        <location evidence="1">Cilium</location>
    </subcellularLocation>
</comment>
<dbReference type="PANTHER" id="PTHR31978">
    <property type="entry name" value="INTRAFLAGELLAR TRANSPORT PROTEIN 20 HOMOLOG"/>
    <property type="match status" value="1"/>
</dbReference>
<dbReference type="GO" id="GO:0060271">
    <property type="term" value="P:cilium assembly"/>
    <property type="evidence" value="ECO:0007669"/>
    <property type="project" value="TreeGrafter"/>
</dbReference>
<dbReference type="GO" id="GO:0061512">
    <property type="term" value="P:protein localization to cilium"/>
    <property type="evidence" value="ECO:0007669"/>
    <property type="project" value="TreeGrafter"/>
</dbReference>
<reference evidence="5" key="1">
    <citation type="journal article" date="2007" name="J. Eukaryot. Microbiol.">
        <title>Variation in macronuclear genome content of three ciliates with extensive chromosomal fragmentation: a preliminary analysis.</title>
        <authorList>
            <person name="McGrath C.L."/>
            <person name="Zufall R.A."/>
            <person name="Katz L.A."/>
        </authorList>
    </citation>
    <scope>NUCLEOTIDE SEQUENCE</scope>
</reference>
<dbReference type="PANTHER" id="PTHR31978:SF1">
    <property type="entry name" value="INTRAFLAGELLAR TRANSPORT PROTEIN 20 HOMOLOG"/>
    <property type="match status" value="1"/>
</dbReference>
<evidence type="ECO:0000256" key="2">
    <source>
        <dbReference type="ARBA" id="ARBA00023054"/>
    </source>
</evidence>
<dbReference type="GO" id="GO:0097546">
    <property type="term" value="C:ciliary base"/>
    <property type="evidence" value="ECO:0007669"/>
    <property type="project" value="TreeGrafter"/>
</dbReference>
<protein>
    <recommendedName>
        <fullName evidence="6">Intraflagellar transport protein 20</fullName>
    </recommendedName>
</protein>
<evidence type="ECO:0000256" key="3">
    <source>
        <dbReference type="ARBA" id="ARBA00023273"/>
    </source>
</evidence>
<keyword evidence="2 4" id="KW-0175">Coiled coil</keyword>
<organism evidence="5">
    <name type="scientific">Nyctotherus ovalis</name>
    <name type="common">Ciliate protozoan</name>
    <dbReference type="NCBI Taxonomy" id="70075"/>
    <lineage>
        <taxon>Eukaryota</taxon>
        <taxon>Sar</taxon>
        <taxon>Alveolata</taxon>
        <taxon>Ciliophora</taxon>
        <taxon>Intramacronucleata</taxon>
        <taxon>Armophorea</taxon>
        <taxon>Clevelandellida</taxon>
        <taxon>Nyctotheridae</taxon>
        <taxon>Nyctotherus</taxon>
    </lineage>
</organism>